<dbReference type="Gene3D" id="3.40.50.10140">
    <property type="entry name" value="Toll/interleukin-1 receptor homology (TIR) domain"/>
    <property type="match status" value="1"/>
</dbReference>
<dbReference type="Pfam" id="PF18145">
    <property type="entry name" value="SAVED"/>
    <property type="match status" value="1"/>
</dbReference>
<evidence type="ECO:0000313" key="4">
    <source>
        <dbReference type="Proteomes" id="UP000032266"/>
    </source>
</evidence>
<dbReference type="InterPro" id="IPR000157">
    <property type="entry name" value="TIR_dom"/>
</dbReference>
<accession>A0A0C5VPX5</accession>
<dbReference type="InterPro" id="IPR040836">
    <property type="entry name" value="SAVED"/>
</dbReference>
<sequence length="406" mass="44811">MTDTSGICFLSYKRECSDQAALIVDALRDHGVAVWQDVSDLPAGITESEIRTRLNDQETACAVILVTPEVRNSPMIRDVEVEGIFRRVSQQDGFFAQLVLADGVVDYKDADEILGTRTSGILPSSKNCLKFNGKVDADIARKVAEVVLKNRLIKLNETSQDAGPIRIRVNTRQPPLRKEVGYALNLDLCHHYDGRLLKPDSWKEFIQPAFLCIKNKIHENFSTNRILELSGQLSLPIAVSLGVTFSNVSGLKANWIQENSRAWGENVDREDSGFKETILPREVNGNEYALLVSVTSDVINFFGAIANTLPLRAMINVKPNGVDPNRNLRLTPGEALDVANVATCALRRAIDQYGRRGTVHLVIAGPAGLAFLIGQKLNTISSVQTYEFINTSECSYVPALTLFPNQ</sequence>
<feature type="domain" description="TIR" evidence="1">
    <location>
        <begin position="9"/>
        <end position="95"/>
    </location>
</feature>
<reference evidence="3 4" key="1">
    <citation type="submission" date="2014-01" db="EMBL/GenBank/DDBJ databases">
        <title>Full genme sequencing of cellulolytic bacterium Gynuella sunshinyii YC6258T gen. nov., sp. nov.</title>
        <authorList>
            <person name="Khan H."/>
            <person name="Chung E.J."/>
            <person name="Chung Y.R."/>
        </authorList>
    </citation>
    <scope>NUCLEOTIDE SEQUENCE [LARGE SCALE GENOMIC DNA]</scope>
    <source>
        <strain evidence="3 4">YC6258</strain>
    </source>
</reference>
<dbReference type="OrthoDB" id="268467at2"/>
<dbReference type="AlphaFoldDB" id="A0A0C5VPX5"/>
<name>A0A0C5VPX5_9GAMM</name>
<protein>
    <recommendedName>
        <fullName evidence="5">SMODS-associated and fused to various effectors domain-containing protein</fullName>
    </recommendedName>
</protein>
<dbReference type="GO" id="GO:0007165">
    <property type="term" value="P:signal transduction"/>
    <property type="evidence" value="ECO:0007669"/>
    <property type="project" value="InterPro"/>
</dbReference>
<evidence type="ECO:0000313" key="3">
    <source>
        <dbReference type="EMBL" id="AJQ96667.1"/>
    </source>
</evidence>
<evidence type="ECO:0008006" key="5">
    <source>
        <dbReference type="Google" id="ProtNLM"/>
    </source>
</evidence>
<evidence type="ECO:0000259" key="1">
    <source>
        <dbReference type="Pfam" id="PF13676"/>
    </source>
</evidence>
<evidence type="ECO:0000259" key="2">
    <source>
        <dbReference type="Pfam" id="PF18145"/>
    </source>
</evidence>
<dbReference type="Pfam" id="PF13676">
    <property type="entry name" value="TIR_2"/>
    <property type="match status" value="1"/>
</dbReference>
<dbReference type="HOGENOM" id="CLU_677264_0_0_6"/>
<gene>
    <name evidence="3" type="ORF">YC6258_04635</name>
</gene>
<dbReference type="NCBIfam" id="NF033611">
    <property type="entry name" value="SAVED"/>
    <property type="match status" value="1"/>
</dbReference>
<keyword evidence="4" id="KW-1185">Reference proteome</keyword>
<dbReference type="EMBL" id="CP007142">
    <property type="protein sequence ID" value="AJQ96667.1"/>
    <property type="molecule type" value="Genomic_DNA"/>
</dbReference>
<feature type="domain" description="SMODS-associated and fused to various effectors" evidence="2">
    <location>
        <begin position="214"/>
        <end position="402"/>
    </location>
</feature>
<dbReference type="STRING" id="1445510.YC6258_04635"/>
<dbReference type="KEGG" id="gsn:YC6258_04635"/>
<dbReference type="RefSeq" id="WP_044618623.1">
    <property type="nucleotide sequence ID" value="NZ_CP007142.1"/>
</dbReference>
<proteinExistence type="predicted"/>
<organism evidence="3 4">
    <name type="scientific">Gynuella sunshinyii YC6258</name>
    <dbReference type="NCBI Taxonomy" id="1445510"/>
    <lineage>
        <taxon>Bacteria</taxon>
        <taxon>Pseudomonadati</taxon>
        <taxon>Pseudomonadota</taxon>
        <taxon>Gammaproteobacteria</taxon>
        <taxon>Oceanospirillales</taxon>
        <taxon>Saccharospirillaceae</taxon>
        <taxon>Gynuella</taxon>
    </lineage>
</organism>
<dbReference type="InterPro" id="IPR035897">
    <property type="entry name" value="Toll_tir_struct_dom_sf"/>
</dbReference>
<dbReference type="Proteomes" id="UP000032266">
    <property type="component" value="Chromosome"/>
</dbReference>